<name>A0A1G7IVK6_9BACT</name>
<evidence type="ECO:0000313" key="1">
    <source>
        <dbReference type="EMBL" id="SDF16638.1"/>
    </source>
</evidence>
<dbReference type="STRING" id="571438.SAMN05192586_10286"/>
<dbReference type="Proteomes" id="UP000199355">
    <property type="component" value="Unassembled WGS sequence"/>
</dbReference>
<keyword evidence="2" id="KW-1185">Reference proteome</keyword>
<dbReference type="AlphaFoldDB" id="A0A1G7IVK6"/>
<proteinExistence type="predicted"/>
<sequence length="115" mass="12922">MSAGATYPRNPRLAVRRFCLICQGDAPSAVRACADAACALWPWRLSEAPKEPEAARAALRAVRRQCLACAGSRAEVRTCAAREACPLWHWRFGVRPQTYRAVRRRFFAPKPLRLL</sequence>
<gene>
    <name evidence="1" type="ORF">SAMN05192586_10286</name>
</gene>
<organism evidence="1 2">
    <name type="scientific">Desulfovibrio legallii</name>
    <dbReference type="NCBI Taxonomy" id="571438"/>
    <lineage>
        <taxon>Bacteria</taxon>
        <taxon>Pseudomonadati</taxon>
        <taxon>Thermodesulfobacteriota</taxon>
        <taxon>Desulfovibrionia</taxon>
        <taxon>Desulfovibrionales</taxon>
        <taxon>Desulfovibrionaceae</taxon>
        <taxon>Desulfovibrio</taxon>
    </lineage>
</organism>
<accession>A0A1G7IVK6</accession>
<evidence type="ECO:0000313" key="2">
    <source>
        <dbReference type="Proteomes" id="UP000199355"/>
    </source>
</evidence>
<dbReference type="RefSeq" id="WP_257243094.1">
    <property type="nucleotide sequence ID" value="NZ_FNBX01000002.1"/>
</dbReference>
<dbReference type="EMBL" id="FNBX01000002">
    <property type="protein sequence ID" value="SDF16638.1"/>
    <property type="molecule type" value="Genomic_DNA"/>
</dbReference>
<reference evidence="2" key="1">
    <citation type="submission" date="2016-10" db="EMBL/GenBank/DDBJ databases">
        <authorList>
            <person name="Varghese N."/>
            <person name="Submissions S."/>
        </authorList>
    </citation>
    <scope>NUCLEOTIDE SEQUENCE [LARGE SCALE GENOMIC DNA]</scope>
    <source>
        <strain evidence="2">KHC7</strain>
    </source>
</reference>
<protein>
    <submittedName>
        <fullName evidence="1">Uncharacterized protein</fullName>
    </submittedName>
</protein>